<accession>A0A803XMG8</accession>
<protein>
    <submittedName>
        <fullName evidence="2">Uncharacterized protein</fullName>
    </submittedName>
</protein>
<name>A0A803XMG8_MELGA</name>
<keyword evidence="1" id="KW-0812">Transmembrane</keyword>
<organism evidence="2 3">
    <name type="scientific">Meleagris gallopavo</name>
    <name type="common">Wild turkey</name>
    <dbReference type="NCBI Taxonomy" id="9103"/>
    <lineage>
        <taxon>Eukaryota</taxon>
        <taxon>Metazoa</taxon>
        <taxon>Chordata</taxon>
        <taxon>Craniata</taxon>
        <taxon>Vertebrata</taxon>
        <taxon>Euteleostomi</taxon>
        <taxon>Archelosauria</taxon>
        <taxon>Archosauria</taxon>
        <taxon>Dinosauria</taxon>
        <taxon>Saurischia</taxon>
        <taxon>Theropoda</taxon>
        <taxon>Coelurosauria</taxon>
        <taxon>Aves</taxon>
        <taxon>Neognathae</taxon>
        <taxon>Galloanserae</taxon>
        <taxon>Galliformes</taxon>
        <taxon>Phasianidae</taxon>
        <taxon>Meleagridinae</taxon>
        <taxon>Meleagris</taxon>
    </lineage>
</organism>
<evidence type="ECO:0000256" key="1">
    <source>
        <dbReference type="SAM" id="Phobius"/>
    </source>
</evidence>
<keyword evidence="1" id="KW-1133">Transmembrane helix</keyword>
<reference evidence="2" key="3">
    <citation type="submission" date="2025-09" db="UniProtKB">
        <authorList>
            <consortium name="Ensembl"/>
        </authorList>
    </citation>
    <scope>IDENTIFICATION</scope>
</reference>
<proteinExistence type="predicted"/>
<feature type="transmembrane region" description="Helical" evidence="1">
    <location>
        <begin position="133"/>
        <end position="157"/>
    </location>
</feature>
<evidence type="ECO:0000313" key="3">
    <source>
        <dbReference type="Proteomes" id="UP000001645"/>
    </source>
</evidence>
<dbReference type="Ensembl" id="ENSMGAT00000027769.1">
    <property type="protein sequence ID" value="ENSMGAP00000020714.1"/>
    <property type="gene ID" value="ENSMGAG00000020309.1"/>
</dbReference>
<evidence type="ECO:0000313" key="2">
    <source>
        <dbReference type="Ensembl" id="ENSMGAP00000020714.1"/>
    </source>
</evidence>
<keyword evidence="1" id="KW-0472">Membrane</keyword>
<keyword evidence="3" id="KW-1185">Reference proteome</keyword>
<sequence>MSYVYALSLASLQWDILGDARLSLHQSVLTWEWRSWTRSLASISSCSANLRARSLCSTIALSSSSSDWRRLFLRSTMAMFSFRSSLARTIALQCLDLLLGLSCCTVGMAQLDLHLIEVTLHLLLQPQVHHPQVVAFGLLHLLILLSKLAFIVSLHLIKL</sequence>
<reference evidence="2" key="2">
    <citation type="submission" date="2025-08" db="UniProtKB">
        <authorList>
            <consortium name="Ensembl"/>
        </authorList>
    </citation>
    <scope>IDENTIFICATION</scope>
</reference>
<dbReference type="AlphaFoldDB" id="A0A803XMG8"/>
<reference evidence="2" key="1">
    <citation type="journal article" date="2010" name="PLoS Biol.">
        <title>Multi-platform next-generation sequencing of the domestic turkey (Meleagris gallopavo): genome assembly and analysis.</title>
        <authorList>
            <person name="Dalloul R.A."/>
            <person name="Long J.A."/>
            <person name="Zimin A.V."/>
            <person name="Aslam L."/>
            <person name="Beal K."/>
            <person name="Blomberg L.A."/>
            <person name="Bouffard P."/>
            <person name="Burt D.W."/>
            <person name="Crasta O."/>
            <person name="Crooijmans R.P."/>
            <person name="Cooper K."/>
            <person name="Coulombe R.A."/>
            <person name="De S."/>
            <person name="Delany M.E."/>
            <person name="Dodgson J.B."/>
            <person name="Dong J.J."/>
            <person name="Evans C."/>
            <person name="Frederickson K.M."/>
            <person name="Flicek P."/>
            <person name="Florea L."/>
            <person name="Folkerts O."/>
            <person name="Groenen M.A."/>
            <person name="Harkins T.T."/>
            <person name="Herrero J."/>
            <person name="Hoffmann S."/>
            <person name="Megens H.J."/>
            <person name="Jiang A."/>
            <person name="de Jong P."/>
            <person name="Kaiser P."/>
            <person name="Kim H."/>
            <person name="Kim K.W."/>
            <person name="Kim S."/>
            <person name="Langenberger D."/>
            <person name="Lee M.K."/>
            <person name="Lee T."/>
            <person name="Mane S."/>
            <person name="Marcais G."/>
            <person name="Marz M."/>
            <person name="McElroy A.P."/>
            <person name="Modise T."/>
            <person name="Nefedov M."/>
            <person name="Notredame C."/>
            <person name="Paton I.R."/>
            <person name="Payne W.S."/>
            <person name="Pertea G."/>
            <person name="Prickett D."/>
            <person name="Puiu D."/>
            <person name="Qioa D."/>
            <person name="Raineri E."/>
            <person name="Ruffier M."/>
            <person name="Salzberg S.L."/>
            <person name="Schatz M.C."/>
            <person name="Scheuring C."/>
            <person name="Schmidt C.J."/>
            <person name="Schroeder S."/>
            <person name="Searle S.M."/>
            <person name="Smith E.J."/>
            <person name="Smith J."/>
            <person name="Sonstegard T.S."/>
            <person name="Stadler P.F."/>
            <person name="Tafer H."/>
            <person name="Tu Z.J."/>
            <person name="Van Tassell C.P."/>
            <person name="Vilella A.J."/>
            <person name="Williams K.P."/>
            <person name="Yorke J.A."/>
            <person name="Zhang L."/>
            <person name="Zhang H.B."/>
            <person name="Zhang X."/>
            <person name="Zhang Y."/>
            <person name="Reed K.M."/>
        </authorList>
    </citation>
    <scope>NUCLEOTIDE SEQUENCE [LARGE SCALE GENOMIC DNA]</scope>
</reference>
<dbReference type="Proteomes" id="UP000001645">
    <property type="component" value="Unplaced"/>
</dbReference>
<dbReference type="InParanoid" id="A0A803XMG8"/>